<keyword evidence="3" id="KW-1185">Reference proteome</keyword>
<evidence type="ECO:0000256" key="1">
    <source>
        <dbReference type="SAM" id="MobiDB-lite"/>
    </source>
</evidence>
<evidence type="ECO:0000313" key="2">
    <source>
        <dbReference type="EMBL" id="MQL74076.1"/>
    </source>
</evidence>
<organism evidence="2 3">
    <name type="scientific">Colocasia esculenta</name>
    <name type="common">Wild taro</name>
    <name type="synonym">Arum esculentum</name>
    <dbReference type="NCBI Taxonomy" id="4460"/>
    <lineage>
        <taxon>Eukaryota</taxon>
        <taxon>Viridiplantae</taxon>
        <taxon>Streptophyta</taxon>
        <taxon>Embryophyta</taxon>
        <taxon>Tracheophyta</taxon>
        <taxon>Spermatophyta</taxon>
        <taxon>Magnoliopsida</taxon>
        <taxon>Liliopsida</taxon>
        <taxon>Araceae</taxon>
        <taxon>Aroideae</taxon>
        <taxon>Colocasieae</taxon>
        <taxon>Colocasia</taxon>
    </lineage>
</organism>
<accession>A0A843TVA9</accession>
<proteinExistence type="predicted"/>
<sequence>MSPYQSGGDTRVRRLQASWGFRRLFFREPPRNGRNTTHGGGEHAYHARKPLNTQTTLEHPKNMDSTLGGKPHSHEHRVLTLPKPQSHENHGLDGEGIMLRAKESDVWSSPPRTARHEHNPCTNGVSPSSVRPPQHGGGTPKLPEAPRGRERKRGKGEARERGKGLGRPGFKPGSCEGDIAH</sequence>
<dbReference type="Proteomes" id="UP000652761">
    <property type="component" value="Unassembled WGS sequence"/>
</dbReference>
<reference evidence="2" key="1">
    <citation type="submission" date="2017-07" db="EMBL/GenBank/DDBJ databases">
        <title>Taro Niue Genome Assembly and Annotation.</title>
        <authorList>
            <person name="Atibalentja N."/>
            <person name="Keating K."/>
            <person name="Fields C.J."/>
        </authorList>
    </citation>
    <scope>NUCLEOTIDE SEQUENCE</scope>
    <source>
        <strain evidence="2">Niue_2</strain>
        <tissue evidence="2">Leaf</tissue>
    </source>
</reference>
<feature type="region of interest" description="Disordered" evidence="1">
    <location>
        <begin position="28"/>
        <end position="181"/>
    </location>
</feature>
<dbReference type="EMBL" id="NMUH01000191">
    <property type="protein sequence ID" value="MQL74076.1"/>
    <property type="molecule type" value="Genomic_DNA"/>
</dbReference>
<feature type="non-terminal residue" evidence="2">
    <location>
        <position position="181"/>
    </location>
</feature>
<evidence type="ECO:0000313" key="3">
    <source>
        <dbReference type="Proteomes" id="UP000652761"/>
    </source>
</evidence>
<gene>
    <name evidence="2" type="ORF">Taro_006445</name>
</gene>
<name>A0A843TVA9_COLES</name>
<feature type="compositionally biased region" description="Polar residues" evidence="1">
    <location>
        <begin position="120"/>
        <end position="131"/>
    </location>
</feature>
<protein>
    <submittedName>
        <fullName evidence="2">Uncharacterized protein</fullName>
    </submittedName>
</protein>
<dbReference type="AlphaFoldDB" id="A0A843TVA9"/>
<comment type="caution">
    <text evidence="2">The sequence shown here is derived from an EMBL/GenBank/DDBJ whole genome shotgun (WGS) entry which is preliminary data.</text>
</comment>